<gene>
    <name evidence="3" type="ORF">K8V70_09510</name>
</gene>
<dbReference type="RefSeq" id="WP_102371812.1">
    <property type="nucleotide sequence ID" value="NZ_CALUIL010000007.1"/>
</dbReference>
<dbReference type="AlphaFoldDB" id="A0A921LU66"/>
<evidence type="ECO:0000256" key="1">
    <source>
        <dbReference type="SAM" id="Phobius"/>
    </source>
</evidence>
<feature type="transmembrane region" description="Helical" evidence="1">
    <location>
        <begin position="37"/>
        <end position="54"/>
    </location>
</feature>
<accession>A0A921LU66</accession>
<keyword evidence="1" id="KW-0472">Membrane</keyword>
<feature type="transmembrane region" description="Helical" evidence="1">
    <location>
        <begin position="12"/>
        <end position="31"/>
    </location>
</feature>
<sequence length="149" mass="16240">MQDFMNGRYGVDDLSTALSATGVVLAILGTLFSVRPLSWIAIAVLAVALVRALSKNHAARHRENEAFRSFISKVPGLGSLLSRTGSPRSQASSANFERAKRTASTMWKNRKTTRYLKCKTCGQILSVPRGKGKIRVTCPKCGTKVDIRS</sequence>
<proteinExistence type="predicted"/>
<evidence type="ECO:0000313" key="3">
    <source>
        <dbReference type="EMBL" id="HJG38071.1"/>
    </source>
</evidence>
<comment type="caution">
    <text evidence="3">The sequence shown here is derived from an EMBL/GenBank/DDBJ whole genome shotgun (WGS) entry which is preliminary data.</text>
</comment>
<reference evidence="3" key="1">
    <citation type="journal article" date="2021" name="PeerJ">
        <title>Extensive microbial diversity within the chicken gut microbiome revealed by metagenomics and culture.</title>
        <authorList>
            <person name="Gilroy R."/>
            <person name="Ravi A."/>
            <person name="Getino M."/>
            <person name="Pursley I."/>
            <person name="Horton D.L."/>
            <person name="Alikhan N.F."/>
            <person name="Baker D."/>
            <person name="Gharbi K."/>
            <person name="Hall N."/>
            <person name="Watson M."/>
            <person name="Adriaenssens E.M."/>
            <person name="Foster-Nyarko E."/>
            <person name="Jarju S."/>
            <person name="Secka A."/>
            <person name="Antonio M."/>
            <person name="Oren A."/>
            <person name="Chaudhuri R.R."/>
            <person name="La Ragione R."/>
            <person name="Hildebrand F."/>
            <person name="Pallen M.J."/>
        </authorList>
    </citation>
    <scope>NUCLEOTIDE SEQUENCE</scope>
    <source>
        <strain evidence="3">ChiHjej13B12-9602</strain>
    </source>
</reference>
<dbReference type="Pfam" id="PF23548">
    <property type="entry name" value="Zn_ribbon_FGT1_2"/>
    <property type="match status" value="1"/>
</dbReference>
<dbReference type="InterPro" id="IPR057025">
    <property type="entry name" value="Znr_FGT1_2"/>
</dbReference>
<protein>
    <recommendedName>
        <fullName evidence="2">FORGETTER1 second zinc ribbon domain-containing protein</fullName>
    </recommendedName>
</protein>
<feature type="domain" description="FORGETTER1 second zinc ribbon" evidence="2">
    <location>
        <begin position="116"/>
        <end position="144"/>
    </location>
</feature>
<dbReference type="OrthoDB" id="3174166at2"/>
<organism evidence="3 4">
    <name type="scientific">Enorma phocaeensis</name>
    <dbReference type="NCBI Taxonomy" id="1871019"/>
    <lineage>
        <taxon>Bacteria</taxon>
        <taxon>Bacillati</taxon>
        <taxon>Actinomycetota</taxon>
        <taxon>Coriobacteriia</taxon>
        <taxon>Coriobacteriales</taxon>
        <taxon>Coriobacteriaceae</taxon>
        <taxon>Enorma</taxon>
    </lineage>
</organism>
<dbReference type="Proteomes" id="UP000753256">
    <property type="component" value="Unassembled WGS sequence"/>
</dbReference>
<evidence type="ECO:0000259" key="2">
    <source>
        <dbReference type="Pfam" id="PF23548"/>
    </source>
</evidence>
<name>A0A921LU66_9ACTN</name>
<dbReference type="EMBL" id="DYUZ01000034">
    <property type="protein sequence ID" value="HJG38071.1"/>
    <property type="molecule type" value="Genomic_DNA"/>
</dbReference>
<keyword evidence="1" id="KW-1133">Transmembrane helix</keyword>
<keyword evidence="1" id="KW-0812">Transmembrane</keyword>
<reference evidence="3" key="2">
    <citation type="submission" date="2021-09" db="EMBL/GenBank/DDBJ databases">
        <authorList>
            <person name="Gilroy R."/>
        </authorList>
    </citation>
    <scope>NUCLEOTIDE SEQUENCE</scope>
    <source>
        <strain evidence="3">ChiHjej13B12-9602</strain>
    </source>
</reference>
<evidence type="ECO:0000313" key="4">
    <source>
        <dbReference type="Proteomes" id="UP000753256"/>
    </source>
</evidence>